<dbReference type="GO" id="GO:0045332">
    <property type="term" value="P:phospholipid translocation"/>
    <property type="evidence" value="ECO:0007669"/>
    <property type="project" value="TreeGrafter"/>
</dbReference>
<accession>A0A5J5ES01</accession>
<dbReference type="PANTHER" id="PTHR14856">
    <property type="entry name" value="PQ-LOOP REPEAT-CONTAINING PROTEIN 1-LIKE PROTEIN"/>
    <property type="match status" value="1"/>
</dbReference>
<dbReference type="InterPro" id="IPR006603">
    <property type="entry name" value="PQ-loop_rpt"/>
</dbReference>
<dbReference type="Proteomes" id="UP000326924">
    <property type="component" value="Unassembled WGS sequence"/>
</dbReference>
<dbReference type="InParanoid" id="A0A5J5ES01"/>
<dbReference type="GO" id="GO:0005829">
    <property type="term" value="C:cytosol"/>
    <property type="evidence" value="ECO:0007669"/>
    <property type="project" value="GOC"/>
</dbReference>
<dbReference type="EMBL" id="VXIS01000150">
    <property type="protein sequence ID" value="KAA8900722.1"/>
    <property type="molecule type" value="Genomic_DNA"/>
</dbReference>
<dbReference type="GO" id="GO:0042147">
    <property type="term" value="P:retrograde transport, endosome to Golgi"/>
    <property type="evidence" value="ECO:0007669"/>
    <property type="project" value="TreeGrafter"/>
</dbReference>
<organism evidence="5 6">
    <name type="scientific">Sphaerosporella brunnea</name>
    <dbReference type="NCBI Taxonomy" id="1250544"/>
    <lineage>
        <taxon>Eukaryota</taxon>
        <taxon>Fungi</taxon>
        <taxon>Dikarya</taxon>
        <taxon>Ascomycota</taxon>
        <taxon>Pezizomycotina</taxon>
        <taxon>Pezizomycetes</taxon>
        <taxon>Pezizales</taxon>
        <taxon>Pyronemataceae</taxon>
        <taxon>Sphaerosporella</taxon>
    </lineage>
</organism>
<keyword evidence="6" id="KW-1185">Reference proteome</keyword>
<proteinExistence type="predicted"/>
<dbReference type="OrthoDB" id="292213at2759"/>
<evidence type="ECO:0000313" key="6">
    <source>
        <dbReference type="Proteomes" id="UP000326924"/>
    </source>
</evidence>
<keyword evidence="3" id="KW-1133">Transmembrane helix</keyword>
<evidence type="ECO:0000256" key="1">
    <source>
        <dbReference type="ARBA" id="ARBA00004141"/>
    </source>
</evidence>
<dbReference type="FunCoup" id="A0A5J5ES01">
    <property type="interactions" value="31"/>
</dbReference>
<dbReference type="GO" id="GO:0005768">
    <property type="term" value="C:endosome"/>
    <property type="evidence" value="ECO:0007669"/>
    <property type="project" value="TreeGrafter"/>
</dbReference>
<reference evidence="5 6" key="1">
    <citation type="submission" date="2019-09" db="EMBL/GenBank/DDBJ databases">
        <title>Draft genome of the ectomycorrhizal ascomycete Sphaerosporella brunnea.</title>
        <authorList>
            <consortium name="DOE Joint Genome Institute"/>
            <person name="Benucci G.M."/>
            <person name="Marozzi G."/>
            <person name="Antonielli L."/>
            <person name="Sanchez S."/>
            <person name="Marco P."/>
            <person name="Wang X."/>
            <person name="Falini L.B."/>
            <person name="Barry K."/>
            <person name="Haridas S."/>
            <person name="Lipzen A."/>
            <person name="Labutti K."/>
            <person name="Grigoriev I.V."/>
            <person name="Murat C."/>
            <person name="Martin F."/>
            <person name="Albertini E."/>
            <person name="Donnini D."/>
            <person name="Bonito G."/>
        </authorList>
    </citation>
    <scope>NUCLEOTIDE SEQUENCE [LARGE SCALE GENOMIC DNA]</scope>
    <source>
        <strain evidence="5 6">Sb_GMNB300</strain>
    </source>
</reference>
<protein>
    <recommendedName>
        <fullName evidence="7">PQ loop repeat-domain-containing protein</fullName>
    </recommendedName>
</protein>
<sequence length="249" mass="27818">MGLFNLLIEYVAPLFLITSPITSYGDQIRNIHVTRSSRGFSLDTPLIMLVASILRCFYWLGAEFETSLLLQSMLMIVAQTVLLKVALDNRPAAAADAHSPFSGANAATPRPYRFWQWRSQRPYWEFLAYFVGVTTALQLLFGRSQLFVDLVGYVALGIEALLPLPQVLANQRSRSCAGFRVSVLASWLLGDAMKMVYFYNAQHVGIQFKACAIVQMVLDAYLGVQFWRFGAGPVENKDKGKMAVEMTAL</sequence>
<dbReference type="GO" id="GO:0005802">
    <property type="term" value="C:trans-Golgi network"/>
    <property type="evidence" value="ECO:0007669"/>
    <property type="project" value="TreeGrafter"/>
</dbReference>
<evidence type="ECO:0000256" key="2">
    <source>
        <dbReference type="ARBA" id="ARBA00022692"/>
    </source>
</evidence>
<keyword evidence="4" id="KW-0472">Membrane</keyword>
<name>A0A5J5ES01_9PEZI</name>
<dbReference type="InterPro" id="IPR052241">
    <property type="entry name" value="SLC66/Scramblase_ANY1"/>
</dbReference>
<gene>
    <name evidence="5" type="ORF">FN846DRAFT_958051</name>
</gene>
<dbReference type="PANTHER" id="PTHR14856:SF9">
    <property type="entry name" value="PQ-LOOP REPEAT-CONTAINING PROTEIN 1"/>
    <property type="match status" value="1"/>
</dbReference>
<keyword evidence="2" id="KW-0812">Transmembrane</keyword>
<evidence type="ECO:0000256" key="3">
    <source>
        <dbReference type="ARBA" id="ARBA00022989"/>
    </source>
</evidence>
<dbReference type="Gene3D" id="1.20.1280.290">
    <property type="match status" value="2"/>
</dbReference>
<comment type="caution">
    <text evidence="5">The sequence shown here is derived from an EMBL/GenBank/DDBJ whole genome shotgun (WGS) entry which is preliminary data.</text>
</comment>
<dbReference type="Pfam" id="PF04193">
    <property type="entry name" value="PQ-loop"/>
    <property type="match status" value="1"/>
</dbReference>
<evidence type="ECO:0008006" key="7">
    <source>
        <dbReference type="Google" id="ProtNLM"/>
    </source>
</evidence>
<dbReference type="GO" id="GO:0016020">
    <property type="term" value="C:membrane"/>
    <property type="evidence" value="ECO:0007669"/>
    <property type="project" value="UniProtKB-SubCell"/>
</dbReference>
<evidence type="ECO:0000256" key="4">
    <source>
        <dbReference type="ARBA" id="ARBA00023136"/>
    </source>
</evidence>
<dbReference type="AlphaFoldDB" id="A0A5J5ES01"/>
<comment type="subcellular location">
    <subcellularLocation>
        <location evidence="1">Membrane</location>
        <topology evidence="1">Multi-pass membrane protein</topology>
    </subcellularLocation>
</comment>
<evidence type="ECO:0000313" key="5">
    <source>
        <dbReference type="EMBL" id="KAA8900722.1"/>
    </source>
</evidence>